<dbReference type="Proteomes" id="UP000230790">
    <property type="component" value="Unassembled WGS sequence"/>
</dbReference>
<sequence>MSQAFSTQDYLDFRRARSKGFLRRVWSLLSGQNTELMAWDEVRDKLKLRGFIRRGIQAVPVDKIKGSVGRYHDFDNAFLPTNDSSSSRWRKINRAFYDDVSLPPIVLYKVGDVYFVLDGNHRVSVAREHGVKYIDAEVHEAMTPVPVTAEDINADALELLGEYTEFLERTRLDVLRPEQNIRFSIGGGYARLLEHIAVHRYFMGLDLQREVSEDEAVTDWYDNVYLPIVEAIRKEGILRDFPGRTEADLYLWIIDHKHYLKEHCGCDVPPEEAVADYAEHFAEKPPLRRVQEAFDHIVDAIGAILPHRAYGGMDPVEAEMTAPSAAGLR</sequence>
<organism evidence="2 3">
    <name type="scientific">Candidatus Thermofonsia Clade 3 bacterium</name>
    <dbReference type="NCBI Taxonomy" id="2364212"/>
    <lineage>
        <taxon>Bacteria</taxon>
        <taxon>Bacillati</taxon>
        <taxon>Chloroflexota</taxon>
        <taxon>Candidatus Thermofontia</taxon>
        <taxon>Candidatus Thermofonsia Clade 3</taxon>
    </lineage>
</organism>
<evidence type="ECO:0000259" key="1">
    <source>
        <dbReference type="Pfam" id="PF13224"/>
    </source>
</evidence>
<feature type="domain" description="DUF4032" evidence="1">
    <location>
        <begin position="191"/>
        <end position="280"/>
    </location>
</feature>
<name>A0A2M8QB73_9CHLR</name>
<dbReference type="InterPro" id="IPR036086">
    <property type="entry name" value="ParB/Sulfiredoxin_sf"/>
</dbReference>
<dbReference type="EMBL" id="PGTN01000072">
    <property type="protein sequence ID" value="PJF47044.1"/>
    <property type="molecule type" value="Genomic_DNA"/>
</dbReference>
<dbReference type="SUPFAM" id="SSF110849">
    <property type="entry name" value="ParB/Sulfiredoxin"/>
    <property type="match status" value="1"/>
</dbReference>
<dbReference type="AlphaFoldDB" id="A0A2M8QB73"/>
<dbReference type="Pfam" id="PF13224">
    <property type="entry name" value="DUF4032"/>
    <property type="match status" value="1"/>
</dbReference>
<protein>
    <recommendedName>
        <fullName evidence="1">DUF4032 domain-containing protein</fullName>
    </recommendedName>
</protein>
<reference evidence="2 3" key="1">
    <citation type="submission" date="2017-11" db="EMBL/GenBank/DDBJ databases">
        <title>Evolution of Phototrophy in the Chloroflexi Phylum Driven by Horizontal Gene Transfer.</title>
        <authorList>
            <person name="Ward L.M."/>
            <person name="Hemp J."/>
            <person name="Shih P.M."/>
            <person name="Mcglynn S.E."/>
            <person name="Fischer W."/>
        </authorList>
    </citation>
    <scope>NUCLEOTIDE SEQUENCE [LARGE SCALE GENOMIC DNA]</scope>
    <source>
        <strain evidence="2">JP3_7</strain>
    </source>
</reference>
<accession>A0A2M8QB73</accession>
<evidence type="ECO:0000313" key="2">
    <source>
        <dbReference type="EMBL" id="PJF47044.1"/>
    </source>
</evidence>
<gene>
    <name evidence="2" type="ORF">CUN48_10735</name>
</gene>
<evidence type="ECO:0000313" key="3">
    <source>
        <dbReference type="Proteomes" id="UP000230790"/>
    </source>
</evidence>
<dbReference type="InterPro" id="IPR025111">
    <property type="entry name" value="DUF4032"/>
</dbReference>
<proteinExistence type="predicted"/>
<comment type="caution">
    <text evidence="2">The sequence shown here is derived from an EMBL/GenBank/DDBJ whole genome shotgun (WGS) entry which is preliminary data.</text>
</comment>